<keyword evidence="1" id="KW-1133">Transmembrane helix</keyword>
<sequence length="289" mass="33467">MTEENQSLLDEQIDQEDINNSLFDEVKICNYQEIIDEQIKILEIINNTINIGLNNVLDENTKEGIFKDLEQNFYKLKMNIESLIAYFKNPPSQEELEIINKTLLIKTELDNLNSSFSKLEIEEFSQKTMELKTALDNSLVNFDNTFLESLNSALKVSNDDLKDFRLKTEARLSDSLQTYDQTLKVFLEKEKNAILDFSKIFSKLTKNIKQTMIVSLILFTLFGFSFGVFSFIVYLKYEDYKKITQNAQKLSSIIIKENKDKSLTLSFPKNKTILNKDENGIHITLQGGE</sequence>
<gene>
    <name evidence="2" type="ORF">A0Y59_07290</name>
</gene>
<keyword evidence="1" id="KW-0812">Transmembrane</keyword>
<dbReference type="Proteomes" id="UP000533324">
    <property type="component" value="Unassembled WGS sequence"/>
</dbReference>
<accession>A0A7U8AR45</accession>
<dbReference type="EMBL" id="AABVCV010000014">
    <property type="protein sequence ID" value="EAJ1254970.1"/>
    <property type="molecule type" value="Genomic_DNA"/>
</dbReference>
<evidence type="ECO:0000313" key="2">
    <source>
        <dbReference type="EMBL" id="EAJ1254970.1"/>
    </source>
</evidence>
<reference evidence="2 3" key="1">
    <citation type="submission" date="2018-05" db="EMBL/GenBank/DDBJ databases">
        <authorList>
            <consortium name="PulseNet: The National Subtyping Network for Foodborne Disease Surveillance"/>
            <person name="Tarr C.L."/>
            <person name="Trees E."/>
            <person name="Katz L.S."/>
            <person name="Carleton-Romer H.A."/>
            <person name="Stroika S."/>
            <person name="Kucerova Z."/>
            <person name="Roache K.F."/>
            <person name="Sabol A.L."/>
            <person name="Besser J."/>
            <person name="Gerner-Smidt P."/>
        </authorList>
    </citation>
    <scope>NUCLEOTIDE SEQUENCE [LARGE SCALE GENOMIC DNA]</scope>
    <source>
        <strain evidence="2 3">1988D-2602</strain>
    </source>
</reference>
<organism evidence="2 3">
    <name type="scientific">Campylobacter lari</name>
    <dbReference type="NCBI Taxonomy" id="201"/>
    <lineage>
        <taxon>Bacteria</taxon>
        <taxon>Pseudomonadati</taxon>
        <taxon>Campylobacterota</taxon>
        <taxon>Epsilonproteobacteria</taxon>
        <taxon>Campylobacterales</taxon>
        <taxon>Campylobacteraceae</taxon>
        <taxon>Campylobacter</taxon>
    </lineage>
</organism>
<dbReference type="AlphaFoldDB" id="A0A7U8AR45"/>
<evidence type="ECO:0000256" key="1">
    <source>
        <dbReference type="SAM" id="Phobius"/>
    </source>
</evidence>
<name>A0A7U8AR45_CAMLA</name>
<evidence type="ECO:0000313" key="3">
    <source>
        <dbReference type="Proteomes" id="UP000533324"/>
    </source>
</evidence>
<comment type="caution">
    <text evidence="2">The sequence shown here is derived from an EMBL/GenBank/DDBJ whole genome shotgun (WGS) entry which is preliminary data.</text>
</comment>
<dbReference type="RefSeq" id="WP_257395669.1">
    <property type="nucleotide sequence ID" value="NZ_JBNFDI010000017.1"/>
</dbReference>
<proteinExistence type="predicted"/>
<feature type="transmembrane region" description="Helical" evidence="1">
    <location>
        <begin position="212"/>
        <end position="235"/>
    </location>
</feature>
<keyword evidence="1" id="KW-0472">Membrane</keyword>
<protein>
    <submittedName>
        <fullName evidence="2">Uncharacterized protein</fullName>
    </submittedName>
</protein>